<comment type="caution">
    <text evidence="3">The sequence shown here is derived from an EMBL/GenBank/DDBJ whole genome shotgun (WGS) entry which is preliminary data.</text>
</comment>
<organism evidence="3 4">
    <name type="scientific">Agromyces hippuratus</name>
    <dbReference type="NCBI Taxonomy" id="286438"/>
    <lineage>
        <taxon>Bacteria</taxon>
        <taxon>Bacillati</taxon>
        <taxon>Actinomycetota</taxon>
        <taxon>Actinomycetes</taxon>
        <taxon>Micrococcales</taxon>
        <taxon>Microbacteriaceae</taxon>
        <taxon>Agromyces</taxon>
    </lineage>
</organism>
<protein>
    <submittedName>
        <fullName evidence="3">Uncharacterized protein</fullName>
    </submittedName>
</protein>
<reference evidence="3 4" key="1">
    <citation type="submission" date="2020-07" db="EMBL/GenBank/DDBJ databases">
        <title>Sequencing the genomes of 1000 actinobacteria strains.</title>
        <authorList>
            <person name="Klenk H.-P."/>
        </authorList>
    </citation>
    <scope>NUCLEOTIDE SEQUENCE [LARGE SCALE GENOMIC DNA]</scope>
    <source>
        <strain evidence="3 4">DSM 8598</strain>
    </source>
</reference>
<evidence type="ECO:0000256" key="2">
    <source>
        <dbReference type="SAM" id="Phobius"/>
    </source>
</evidence>
<feature type="transmembrane region" description="Helical" evidence="2">
    <location>
        <begin position="20"/>
        <end position="46"/>
    </location>
</feature>
<sequence length="68" mass="6796">MTETPQTPPGSKPPPRSVEGWGIGLALGIAIGVAIGLAFALAFGAAKKPPIEEQQSGAPTAEDPPPHA</sequence>
<dbReference type="AlphaFoldDB" id="A0A852X137"/>
<keyword evidence="2" id="KW-0472">Membrane</keyword>
<proteinExistence type="predicted"/>
<keyword evidence="2" id="KW-1133">Transmembrane helix</keyword>
<gene>
    <name evidence="3" type="ORF">BJY17_001861</name>
</gene>
<keyword evidence="2" id="KW-0812">Transmembrane</keyword>
<evidence type="ECO:0000313" key="3">
    <source>
        <dbReference type="EMBL" id="NYG21114.1"/>
    </source>
</evidence>
<evidence type="ECO:0000256" key="1">
    <source>
        <dbReference type="SAM" id="MobiDB-lite"/>
    </source>
</evidence>
<dbReference type="RefSeq" id="WP_179551116.1">
    <property type="nucleotide sequence ID" value="NZ_JACCFI010000001.1"/>
</dbReference>
<keyword evidence="4" id="KW-1185">Reference proteome</keyword>
<dbReference type="Proteomes" id="UP000549066">
    <property type="component" value="Unassembled WGS sequence"/>
</dbReference>
<evidence type="ECO:0000313" key="4">
    <source>
        <dbReference type="Proteomes" id="UP000549066"/>
    </source>
</evidence>
<name>A0A852X137_9MICO</name>
<accession>A0A852X137</accession>
<feature type="region of interest" description="Disordered" evidence="1">
    <location>
        <begin position="48"/>
        <end position="68"/>
    </location>
</feature>
<dbReference type="EMBL" id="JACCFI010000001">
    <property type="protein sequence ID" value="NYG21114.1"/>
    <property type="molecule type" value="Genomic_DNA"/>
</dbReference>